<keyword evidence="2" id="KW-1185">Reference proteome</keyword>
<comment type="caution">
    <text evidence="1">The sequence shown here is derived from an EMBL/GenBank/DDBJ whole genome shotgun (WGS) entry which is preliminary data.</text>
</comment>
<reference evidence="1" key="1">
    <citation type="submission" date="2020-07" db="EMBL/GenBank/DDBJ databases">
        <title>Clarias magur genome sequencing, assembly and annotation.</title>
        <authorList>
            <person name="Kushwaha B."/>
            <person name="Kumar R."/>
            <person name="Das P."/>
            <person name="Joshi C.G."/>
            <person name="Kumar D."/>
            <person name="Nagpure N.S."/>
            <person name="Pandey M."/>
            <person name="Agarwal S."/>
            <person name="Srivastava S."/>
            <person name="Singh M."/>
            <person name="Sahoo L."/>
            <person name="Jayasankar P."/>
            <person name="Meher P.K."/>
            <person name="Koringa P.G."/>
            <person name="Iquebal M.A."/>
            <person name="Das S.P."/>
            <person name="Bit A."/>
            <person name="Patnaik S."/>
            <person name="Patel N."/>
            <person name="Shah T.M."/>
            <person name="Hinsu A."/>
            <person name="Jena J.K."/>
        </authorList>
    </citation>
    <scope>NUCLEOTIDE SEQUENCE</scope>
    <source>
        <strain evidence="1">CIFAMagur01</strain>
        <tissue evidence="1">Testis</tissue>
    </source>
</reference>
<organism evidence="1 2">
    <name type="scientific">Clarias magur</name>
    <name type="common">Asian catfish</name>
    <name type="synonym">Macropteronotus magur</name>
    <dbReference type="NCBI Taxonomy" id="1594786"/>
    <lineage>
        <taxon>Eukaryota</taxon>
        <taxon>Metazoa</taxon>
        <taxon>Chordata</taxon>
        <taxon>Craniata</taxon>
        <taxon>Vertebrata</taxon>
        <taxon>Euteleostomi</taxon>
        <taxon>Actinopterygii</taxon>
        <taxon>Neopterygii</taxon>
        <taxon>Teleostei</taxon>
        <taxon>Ostariophysi</taxon>
        <taxon>Siluriformes</taxon>
        <taxon>Clariidae</taxon>
        <taxon>Clarias</taxon>
    </lineage>
</organism>
<evidence type="ECO:0000313" key="1">
    <source>
        <dbReference type="EMBL" id="KAF5905800.1"/>
    </source>
</evidence>
<name>A0A8J4U4G1_CLAMG</name>
<evidence type="ECO:0000313" key="2">
    <source>
        <dbReference type="Proteomes" id="UP000727407"/>
    </source>
</evidence>
<dbReference type="EMBL" id="QNUK01000040">
    <property type="protein sequence ID" value="KAF5905800.1"/>
    <property type="molecule type" value="Genomic_DNA"/>
</dbReference>
<sequence length="99" mass="10822">MPEAAVVCRPELRCVAEGIRCCQCGSGCWSDSQTPANVPLASLHTPERLQRPHYSDAGCGIGRHGDPSLIGTVGLVQLFLIRPFDSCCRDQRERERKGV</sequence>
<protein>
    <submittedName>
        <fullName evidence="1">Uncharacterized protein</fullName>
    </submittedName>
</protein>
<accession>A0A8J4U4G1</accession>
<dbReference type="AlphaFoldDB" id="A0A8J4U4G1"/>
<gene>
    <name evidence="1" type="ORF">DAT39_004470</name>
</gene>
<dbReference type="Proteomes" id="UP000727407">
    <property type="component" value="Unassembled WGS sequence"/>
</dbReference>
<proteinExistence type="predicted"/>